<reference evidence="1" key="1">
    <citation type="submission" date="2023-12" db="EMBL/GenBank/DDBJ databases">
        <title>Fervidustalea candida gen. nov., sp. nov., a novel member of the family Paenibacillaceae isolated from a geothermal area.</title>
        <authorList>
            <person name="Li W.-J."/>
            <person name="Jiao J.-Y."/>
            <person name="Chen Y."/>
        </authorList>
    </citation>
    <scope>NUCLEOTIDE SEQUENCE</scope>
    <source>
        <strain evidence="1">SYSU GA230002</strain>
    </source>
</reference>
<sequence>MNTLAFNLNFDLQETIRNFKKNGSISENLFSSEVQAVLKAASNHELNGTPKTDQW</sequence>
<name>A0ABU5ZI70_9BACL</name>
<keyword evidence="2" id="KW-1185">Reference proteome</keyword>
<evidence type="ECO:0000313" key="1">
    <source>
        <dbReference type="EMBL" id="MEB3102206.1"/>
    </source>
</evidence>
<protein>
    <submittedName>
        <fullName evidence="1">Uncharacterized protein</fullName>
    </submittedName>
</protein>
<evidence type="ECO:0000313" key="2">
    <source>
        <dbReference type="Proteomes" id="UP001310386"/>
    </source>
</evidence>
<accession>A0ABU5ZI70</accession>
<dbReference type="RefSeq" id="WP_371754323.1">
    <property type="nucleotide sequence ID" value="NZ_JAYJLD010000014.1"/>
</dbReference>
<proteinExistence type="predicted"/>
<gene>
    <name evidence="1" type="ORF">VF724_11085</name>
</gene>
<comment type="caution">
    <text evidence="1">The sequence shown here is derived from an EMBL/GenBank/DDBJ whole genome shotgun (WGS) entry which is preliminary data.</text>
</comment>
<organism evidence="1 2">
    <name type="scientific">Ferviditalea candida</name>
    <dbReference type="NCBI Taxonomy" id="3108399"/>
    <lineage>
        <taxon>Bacteria</taxon>
        <taxon>Bacillati</taxon>
        <taxon>Bacillota</taxon>
        <taxon>Bacilli</taxon>
        <taxon>Bacillales</taxon>
        <taxon>Paenibacillaceae</taxon>
        <taxon>Ferviditalea</taxon>
    </lineage>
</organism>
<dbReference type="Proteomes" id="UP001310386">
    <property type="component" value="Unassembled WGS sequence"/>
</dbReference>
<dbReference type="EMBL" id="JAYJLD010000014">
    <property type="protein sequence ID" value="MEB3102206.1"/>
    <property type="molecule type" value="Genomic_DNA"/>
</dbReference>